<dbReference type="RefSeq" id="WP_219764500.1">
    <property type="nucleotide sequence ID" value="NZ_JAHYBZ010000006.1"/>
</dbReference>
<evidence type="ECO:0000313" key="2">
    <source>
        <dbReference type="Proteomes" id="UP001196565"/>
    </source>
</evidence>
<name>A0ABS7AC82_9PROT</name>
<gene>
    <name evidence="1" type="ORF">KPL78_18785</name>
</gene>
<dbReference type="EMBL" id="JAHYBZ010000006">
    <property type="protein sequence ID" value="MBW6399913.1"/>
    <property type="molecule type" value="Genomic_DNA"/>
</dbReference>
<comment type="caution">
    <text evidence="1">The sequence shown here is derived from an EMBL/GenBank/DDBJ whole genome shotgun (WGS) entry which is preliminary data.</text>
</comment>
<protein>
    <submittedName>
        <fullName evidence="1">Uncharacterized protein</fullName>
    </submittedName>
</protein>
<accession>A0ABS7AC82</accession>
<keyword evidence="2" id="KW-1185">Reference proteome</keyword>
<dbReference type="Proteomes" id="UP001196565">
    <property type="component" value="Unassembled WGS sequence"/>
</dbReference>
<proteinExistence type="predicted"/>
<evidence type="ECO:0000313" key="1">
    <source>
        <dbReference type="EMBL" id="MBW6399913.1"/>
    </source>
</evidence>
<sequence length="265" mass="28882">MDEIDKKSEDTRAYTFQLAMRQPQYLTDPVEFVERGSLDAYSVAREGLALGVVPFWTEGISPILLKWWSSERVPAVKASLVEHFSRFSDRSSDYKGLALEAYRSSGRDDALRAQIEIASGGTTLYAELQRYKRSEREREILPGLAGGATGMAAVSINSGGGPITIGQLGDHGTNFGELKTLVATKAPEGDQISEILKKTIADLEGIPPDVREEVSRSIKAEVVERKPGFVSRIGANLRRIAGVGANMGATAEKLVALAELWDRIQ</sequence>
<organism evidence="1 2">
    <name type="scientific">Roseomonas alba</name>
    <dbReference type="NCBI Taxonomy" id="2846776"/>
    <lineage>
        <taxon>Bacteria</taxon>
        <taxon>Pseudomonadati</taxon>
        <taxon>Pseudomonadota</taxon>
        <taxon>Alphaproteobacteria</taxon>
        <taxon>Acetobacterales</taxon>
        <taxon>Roseomonadaceae</taxon>
        <taxon>Roseomonas</taxon>
    </lineage>
</organism>
<reference evidence="1 2" key="1">
    <citation type="submission" date="2021-07" db="EMBL/GenBank/DDBJ databases">
        <authorList>
            <person name="So Y."/>
        </authorList>
    </citation>
    <scope>NUCLEOTIDE SEQUENCE [LARGE SCALE GENOMIC DNA]</scope>
    <source>
        <strain evidence="1 2">HJA6</strain>
    </source>
</reference>